<dbReference type="Pfam" id="PF00084">
    <property type="entry name" value="Sushi"/>
    <property type="match status" value="19"/>
</dbReference>
<dbReference type="Gene3D" id="2.10.70.10">
    <property type="entry name" value="Complement Module, domain 1"/>
    <property type="match status" value="19"/>
</dbReference>
<feature type="domain" description="Sushi" evidence="6">
    <location>
        <begin position="824"/>
        <end position="883"/>
    </location>
</feature>
<feature type="disulfide bond" evidence="4">
    <location>
        <begin position="1265"/>
        <end position="1308"/>
    </location>
</feature>
<feature type="domain" description="Sushi" evidence="6">
    <location>
        <begin position="143"/>
        <end position="213"/>
    </location>
</feature>
<feature type="domain" description="Sushi" evidence="6">
    <location>
        <begin position="567"/>
        <end position="627"/>
    </location>
</feature>
<feature type="domain" description="Sushi" evidence="6">
    <location>
        <begin position="1131"/>
        <end position="1195"/>
    </location>
</feature>
<reference evidence="7 8" key="1">
    <citation type="submission" date="2024-08" db="EMBL/GenBank/DDBJ databases">
        <title>The draft genome of Apodemus speciosus.</title>
        <authorList>
            <person name="Nabeshima K."/>
            <person name="Suzuki S."/>
            <person name="Onuma M."/>
        </authorList>
    </citation>
    <scope>NUCLEOTIDE SEQUENCE [LARGE SCALE GENOMIC DNA]</scope>
    <source>
        <strain evidence="7">IB14-021</strain>
    </source>
</reference>
<evidence type="ECO:0000313" key="8">
    <source>
        <dbReference type="Proteomes" id="UP001623349"/>
    </source>
</evidence>
<feature type="disulfide bond" evidence="4">
    <location>
        <begin position="794"/>
        <end position="821"/>
    </location>
</feature>
<feature type="signal peptide" evidence="5">
    <location>
        <begin position="1"/>
        <end position="20"/>
    </location>
</feature>
<dbReference type="CDD" id="cd00033">
    <property type="entry name" value="CCP"/>
    <property type="match status" value="19"/>
</dbReference>
<feature type="domain" description="Sushi" evidence="6">
    <location>
        <begin position="1200"/>
        <end position="1259"/>
    </location>
</feature>
<feature type="disulfide bond" evidence="4">
    <location>
        <begin position="1294"/>
        <end position="1321"/>
    </location>
</feature>
<dbReference type="SMART" id="SM00032">
    <property type="entry name" value="CCP"/>
    <property type="match status" value="20"/>
</dbReference>
<feature type="disulfide bond" evidence="4">
    <location>
        <begin position="1355"/>
        <end position="1382"/>
    </location>
</feature>
<feature type="domain" description="Sushi" evidence="6">
    <location>
        <begin position="1263"/>
        <end position="1323"/>
    </location>
</feature>
<name>A0ABQ0EFJ9_APOSI</name>
<dbReference type="PROSITE" id="PS50923">
    <property type="entry name" value="SUSHI"/>
    <property type="match status" value="20"/>
</dbReference>
<feature type="domain" description="Sushi" evidence="6">
    <location>
        <begin position="1324"/>
        <end position="1384"/>
    </location>
</feature>
<feature type="disulfide bond" evidence="4">
    <location>
        <begin position="1045"/>
        <end position="1072"/>
    </location>
</feature>
<dbReference type="InterPro" id="IPR000436">
    <property type="entry name" value="Sushi_SCR_CCP_dom"/>
</dbReference>
<evidence type="ECO:0000256" key="3">
    <source>
        <dbReference type="ARBA" id="ARBA00023157"/>
    </source>
</evidence>
<feature type="domain" description="Sushi" evidence="6">
    <location>
        <begin position="940"/>
        <end position="1010"/>
    </location>
</feature>
<feature type="domain" description="Sushi" evidence="6">
    <location>
        <begin position="274"/>
        <end position="334"/>
    </location>
</feature>
<protein>
    <submittedName>
        <fullName evidence="7">Complement receptor type 2</fullName>
    </submittedName>
</protein>
<feature type="disulfide bond" evidence="4">
    <location>
        <begin position="569"/>
        <end position="612"/>
    </location>
</feature>
<dbReference type="InterPro" id="IPR051277">
    <property type="entry name" value="SEZ6_CSMD_C4BPB_Regulators"/>
</dbReference>
<feature type="disulfide bond" evidence="4">
    <location>
        <begin position="598"/>
        <end position="625"/>
    </location>
</feature>
<proteinExistence type="predicted"/>
<feature type="domain" description="Sushi" evidence="6">
    <location>
        <begin position="335"/>
        <end position="397"/>
    </location>
</feature>
<gene>
    <name evidence="7" type="ORF">APTSU1_000114800</name>
</gene>
<comment type="caution">
    <text evidence="4">Lacks conserved residue(s) required for the propagation of feature annotation.</text>
</comment>
<feature type="domain" description="Sushi" evidence="6">
    <location>
        <begin position="689"/>
        <end position="759"/>
    </location>
</feature>
<dbReference type="InterPro" id="IPR035976">
    <property type="entry name" value="Sushi/SCR/CCP_sf"/>
</dbReference>
<feature type="domain" description="Sushi" evidence="6">
    <location>
        <begin position="1075"/>
        <end position="1130"/>
    </location>
</feature>
<keyword evidence="3 4" id="KW-1015">Disulfide bond</keyword>
<evidence type="ECO:0000256" key="1">
    <source>
        <dbReference type="ARBA" id="ARBA00022729"/>
    </source>
</evidence>
<feature type="disulfide bond" evidence="4">
    <location>
        <begin position="825"/>
        <end position="868"/>
    </location>
</feature>
<evidence type="ECO:0000259" key="6">
    <source>
        <dbReference type="PROSITE" id="PS50923"/>
    </source>
</evidence>
<feature type="disulfide bond" evidence="4">
    <location>
        <begin position="1326"/>
        <end position="1369"/>
    </location>
</feature>
<feature type="domain" description="Sushi" evidence="6">
    <location>
        <begin position="1015"/>
        <end position="1074"/>
    </location>
</feature>
<evidence type="ECO:0000313" key="7">
    <source>
        <dbReference type="EMBL" id="GAB1285918.1"/>
    </source>
</evidence>
<feature type="disulfide bond" evidence="4">
    <location>
        <begin position="1133"/>
        <end position="1176"/>
    </location>
</feature>
<keyword evidence="1 5" id="KW-0732">Signal</keyword>
<dbReference type="Proteomes" id="UP001623349">
    <property type="component" value="Unassembled WGS sequence"/>
</dbReference>
<feature type="disulfide bond" evidence="4">
    <location>
        <begin position="854"/>
        <end position="881"/>
    </location>
</feature>
<feature type="domain" description="Sushi" evidence="6">
    <location>
        <begin position="81"/>
        <end position="142"/>
    </location>
</feature>
<feature type="domain" description="Sushi" evidence="6">
    <location>
        <begin position="215"/>
        <end position="272"/>
    </location>
</feature>
<keyword evidence="2" id="KW-0677">Repeat</keyword>
<keyword evidence="8" id="KW-1185">Reference proteome</keyword>
<feature type="disulfide bond" evidence="4">
    <location>
        <begin position="276"/>
        <end position="319"/>
    </location>
</feature>
<feature type="domain" description="Sushi" evidence="6">
    <location>
        <begin position="628"/>
        <end position="688"/>
    </location>
</feature>
<keyword evidence="4" id="KW-0768">Sushi</keyword>
<accession>A0ABQ0EFJ9</accession>
<sequence length="1424" mass="158112">MGALGSLWVFFTLITPGVLGQCKLLPKYPFAKPSIVSDKSEFAVGTTWEYKCLPGYFRKSFIVTCLETSKWSDAQKFCKRKTCRNPQEPLHGSVHINTGIEFGSTITYSCNKGYRLIGDSSATCIISDNTVIWDNGVPLCESIPCESPPAISNGDFYSSSRDSFFYGMVVTYYCHIGKNREKLFDLVGEKSIYCTSKDNQVGIWNSPPPQCIAIVKCPVPQIENGDVESGFKHSFFLNDTVIFKCKSGFTMKGSRIVWCQPNSKWSPPLPTCFRGCLPPQNILHGDYNKKDKEFFSVGHKVSYSCKPGYTLVGTNLVECTSLGTWRPTVPTCEVKSCDAIPNQLLNGRVFLPPNLQLGVEVSFVCDIGFQLKGKSSSQCVPEGETVIWNNKFPVCEQISCDPPPEVKNARKLYYSLPILPGTVVRYTCAPGYRLIGEKAMFCISKDQVNATWDKAAPKCEPANKNFLCSEPIVPGGFIDKRSKPPFRHGDSVTFTCKANFTMKGSKTVWCQANKMWGPTALPVCESVVGIITIRWKQINRRKEFKIIKGILTERNIFGEIFQGYFPLECPSLPTIHNGHHTGQHVDQFVSGLSVTYSCEPGYLLIGKKTIKCLSSGDWDGVIPTCKEAKCEHPGKFPNGQVKEPLSLQVGTTVYFSCNEGYQLQGQPSSQCVIVEQKAIWTKKPVCKEILCPPPPPVLNGRHTGSFSENVPYGSTVTYTCDPSPEKGVNFTLIGEKTIYCTIGSQKTGIWSGPAPYCELSTSAVQCLQPQINRGQMLSILKDSYSYNDTVEFSCEPGFTLKGSRRIRCSARGTWEPPVPVCEKGCQAPPKIINGQKEDRYLLKFDPGTSIRYSCDPGYLLVGEDTIHCTPEGKWTPIAPHCKVAECKPVGPHLFKKPQNQFIRTAVNSSCDEGFQLSESAYQLCQGAIPWFIEIRLCKEITCPPPPIIHNGTHTGSSSEDVPYGTVVRYMCYPGPEEGVKFKLIGEQTIHCTSDSRGRGFWSSPAPFCKLSLPAVQCSEVRVANGFKFTNKEAPYFYNDSVTFKCHNGYILNGSSQIRCKANNTWDPEIPRCEKEGCEPMRELHDLPDDSHIKLVNKTCQNGYQFIGLTYEKCQNAKNGTWFQKIAVCTVILCQPPPTVANGSHTGMMAKHFLYGNEVSYECDKGFYLLGEKSLQCINDSKGHGSWSGPPPQCLQSSALTHCPDPEVKHGYKLNKTRSAYSHNDILYFVCDQGFIMNGSHLIRCHTNNTWLPGVPTCIRKASLGCQSPSTIPNGNHTGGNIALFSPGMSVMYSCYQGYLMAGEARLICTHEGTWSQPAPYCKEVNCSFPEDTNGIQKGFQPGKTYRLGSTVTLECEDGYTLEGSPQSQCQDDNQWNPPLAICKYRISAGSIFIILISVSFCMTLKHREREIIIRRQGPKKELFI</sequence>
<feature type="chain" id="PRO_5045985574" evidence="5">
    <location>
        <begin position="21"/>
        <end position="1424"/>
    </location>
</feature>
<feature type="disulfide bond" evidence="4">
    <location>
        <begin position="1230"/>
        <end position="1257"/>
    </location>
</feature>
<evidence type="ECO:0000256" key="5">
    <source>
        <dbReference type="SAM" id="SignalP"/>
    </source>
</evidence>
<evidence type="ECO:0000256" key="4">
    <source>
        <dbReference type="PROSITE-ProRule" id="PRU00302"/>
    </source>
</evidence>
<feature type="domain" description="Sushi" evidence="6">
    <location>
        <begin position="466"/>
        <end position="526"/>
    </location>
</feature>
<feature type="domain" description="Sushi" evidence="6">
    <location>
        <begin position="20"/>
        <end position="80"/>
    </location>
</feature>
<feature type="disulfide bond" evidence="4">
    <location>
        <begin position="22"/>
        <end position="65"/>
    </location>
</feature>
<evidence type="ECO:0000256" key="2">
    <source>
        <dbReference type="ARBA" id="ARBA00022737"/>
    </source>
</evidence>
<feature type="disulfide bond" evidence="4">
    <location>
        <begin position="245"/>
        <end position="272"/>
    </location>
</feature>
<comment type="caution">
    <text evidence="7">The sequence shown here is derived from an EMBL/GenBank/DDBJ whole genome shotgun (WGS) entry which is preliminary data.</text>
</comment>
<feature type="domain" description="Sushi" evidence="6">
    <location>
        <begin position="764"/>
        <end position="823"/>
    </location>
</feature>
<keyword evidence="7" id="KW-0675">Receptor</keyword>
<feature type="disulfide bond" evidence="4">
    <location>
        <begin position="305"/>
        <end position="332"/>
    </location>
</feature>
<organism evidence="7 8">
    <name type="scientific">Apodemus speciosus</name>
    <name type="common">Large Japanese field mouse</name>
    <dbReference type="NCBI Taxonomy" id="105296"/>
    <lineage>
        <taxon>Eukaryota</taxon>
        <taxon>Metazoa</taxon>
        <taxon>Chordata</taxon>
        <taxon>Craniata</taxon>
        <taxon>Vertebrata</taxon>
        <taxon>Euteleostomi</taxon>
        <taxon>Mammalia</taxon>
        <taxon>Eutheria</taxon>
        <taxon>Euarchontoglires</taxon>
        <taxon>Glires</taxon>
        <taxon>Rodentia</taxon>
        <taxon>Myomorpha</taxon>
        <taxon>Muroidea</taxon>
        <taxon>Muridae</taxon>
        <taxon>Murinae</taxon>
        <taxon>Apodemus</taxon>
    </lineage>
</organism>
<feature type="domain" description="Sushi" evidence="6">
    <location>
        <begin position="398"/>
        <end position="461"/>
    </location>
</feature>
<dbReference type="PANTHER" id="PTHR45656:SF4">
    <property type="entry name" value="PROTEIN CBR-CLEC-78"/>
    <property type="match status" value="1"/>
</dbReference>
<dbReference type="SUPFAM" id="SSF57535">
    <property type="entry name" value="Complement control module/SCR domain"/>
    <property type="match status" value="21"/>
</dbReference>
<dbReference type="PANTHER" id="PTHR45656">
    <property type="entry name" value="PROTEIN CBR-CLEC-78"/>
    <property type="match status" value="1"/>
</dbReference>
<dbReference type="EMBL" id="BAAFST010000001">
    <property type="protein sequence ID" value="GAB1285918.1"/>
    <property type="molecule type" value="Genomic_DNA"/>
</dbReference>